<keyword evidence="1" id="KW-0472">Membrane</keyword>
<accession>X1C3Z0</accession>
<keyword evidence="1" id="KW-1133">Transmembrane helix</keyword>
<evidence type="ECO:0000313" key="2">
    <source>
        <dbReference type="EMBL" id="GAH02042.1"/>
    </source>
</evidence>
<dbReference type="AlphaFoldDB" id="X1C3Z0"/>
<reference evidence="2" key="1">
    <citation type="journal article" date="2014" name="Front. Microbiol.">
        <title>High frequency of phylogenetically diverse reductive dehalogenase-homologous genes in deep subseafloor sedimentary metagenomes.</title>
        <authorList>
            <person name="Kawai M."/>
            <person name="Futagami T."/>
            <person name="Toyoda A."/>
            <person name="Takaki Y."/>
            <person name="Nishi S."/>
            <person name="Hori S."/>
            <person name="Arai W."/>
            <person name="Tsubouchi T."/>
            <person name="Morono Y."/>
            <person name="Uchiyama I."/>
            <person name="Ito T."/>
            <person name="Fujiyama A."/>
            <person name="Inagaki F."/>
            <person name="Takami H."/>
        </authorList>
    </citation>
    <scope>NUCLEOTIDE SEQUENCE</scope>
    <source>
        <strain evidence="2">Expedition CK06-06</strain>
    </source>
</reference>
<sequence length="42" mass="4981">KKPPYSDGLTDDFTLLKASKHEYRFKPLYLLLIYNIIIILLL</sequence>
<organism evidence="2">
    <name type="scientific">marine sediment metagenome</name>
    <dbReference type="NCBI Taxonomy" id="412755"/>
    <lineage>
        <taxon>unclassified sequences</taxon>
        <taxon>metagenomes</taxon>
        <taxon>ecological metagenomes</taxon>
    </lineage>
</organism>
<keyword evidence="1" id="KW-0812">Transmembrane</keyword>
<gene>
    <name evidence="2" type="ORF">S01H4_41807</name>
</gene>
<feature type="non-terminal residue" evidence="2">
    <location>
        <position position="1"/>
    </location>
</feature>
<evidence type="ECO:0000256" key="1">
    <source>
        <dbReference type="SAM" id="Phobius"/>
    </source>
</evidence>
<comment type="caution">
    <text evidence="2">The sequence shown here is derived from an EMBL/GenBank/DDBJ whole genome shotgun (WGS) entry which is preliminary data.</text>
</comment>
<proteinExistence type="predicted"/>
<name>X1C3Z0_9ZZZZ</name>
<protein>
    <submittedName>
        <fullName evidence="2">Uncharacterized protein</fullName>
    </submittedName>
</protein>
<feature type="transmembrane region" description="Helical" evidence="1">
    <location>
        <begin position="23"/>
        <end position="41"/>
    </location>
</feature>
<dbReference type="EMBL" id="BART01022894">
    <property type="protein sequence ID" value="GAH02042.1"/>
    <property type="molecule type" value="Genomic_DNA"/>
</dbReference>